<feature type="region of interest" description="Disordered" evidence="7">
    <location>
        <begin position="1436"/>
        <end position="1456"/>
    </location>
</feature>
<feature type="compositionally biased region" description="Polar residues" evidence="7">
    <location>
        <begin position="898"/>
        <end position="911"/>
    </location>
</feature>
<dbReference type="Proteomes" id="UP000597762">
    <property type="component" value="Unassembled WGS sequence"/>
</dbReference>
<dbReference type="OrthoDB" id="5406014at2759"/>
<feature type="compositionally biased region" description="Polar residues" evidence="7">
    <location>
        <begin position="1049"/>
        <end position="1075"/>
    </location>
</feature>
<protein>
    <submittedName>
        <fullName evidence="8">KANK</fullName>
    </submittedName>
</protein>
<feature type="region of interest" description="Disordered" evidence="7">
    <location>
        <begin position="1593"/>
        <end position="1633"/>
    </location>
</feature>
<keyword evidence="1" id="KW-0597">Phosphoprotein</keyword>
<dbReference type="FunFam" id="1.25.40.20:FF:000017">
    <property type="entry name" value="KN motif and ankyrin repeat domain-containing protein 1"/>
    <property type="match status" value="1"/>
</dbReference>
<keyword evidence="9" id="KW-1185">Reference proteome</keyword>
<dbReference type="PANTHER" id="PTHR24168:SF21">
    <property type="entry name" value="KANK, ISOFORM D"/>
    <property type="match status" value="1"/>
</dbReference>
<dbReference type="Gene3D" id="1.25.40.20">
    <property type="entry name" value="Ankyrin repeat-containing domain"/>
    <property type="match status" value="1"/>
</dbReference>
<evidence type="ECO:0000256" key="7">
    <source>
        <dbReference type="SAM" id="MobiDB-lite"/>
    </source>
</evidence>
<dbReference type="PANTHER" id="PTHR24168">
    <property type="entry name" value="KN MOTIF AND ANKYRIN REPEAT DOMAIN-CONTAINING"/>
    <property type="match status" value="1"/>
</dbReference>
<comment type="caution">
    <text evidence="8">The sequence shown here is derived from an EMBL/GenBank/DDBJ whole genome shotgun (WGS) entry which is preliminary data.</text>
</comment>
<dbReference type="EMBL" id="CAHIKZ030005626">
    <property type="protein sequence ID" value="CAE1332101.1"/>
    <property type="molecule type" value="Genomic_DNA"/>
</dbReference>
<reference evidence="8" key="1">
    <citation type="submission" date="2021-01" db="EMBL/GenBank/DDBJ databases">
        <authorList>
            <person name="Li R."/>
            <person name="Bekaert M."/>
        </authorList>
    </citation>
    <scope>NUCLEOTIDE SEQUENCE</scope>
    <source>
        <strain evidence="8">Farmed</strain>
    </source>
</reference>
<evidence type="ECO:0000256" key="4">
    <source>
        <dbReference type="ARBA" id="ARBA00023054"/>
    </source>
</evidence>
<dbReference type="InterPro" id="IPR036770">
    <property type="entry name" value="Ankyrin_rpt-contain_sf"/>
</dbReference>
<feature type="region of interest" description="Disordered" evidence="7">
    <location>
        <begin position="1043"/>
        <end position="1112"/>
    </location>
</feature>
<feature type="region of interest" description="Disordered" evidence="7">
    <location>
        <begin position="187"/>
        <end position="227"/>
    </location>
</feature>
<evidence type="ECO:0000256" key="5">
    <source>
        <dbReference type="PROSITE-ProRule" id="PRU00023"/>
    </source>
</evidence>
<dbReference type="GO" id="GO:0005856">
    <property type="term" value="C:cytoskeleton"/>
    <property type="evidence" value="ECO:0007669"/>
    <property type="project" value="TreeGrafter"/>
</dbReference>
<dbReference type="GO" id="GO:0005737">
    <property type="term" value="C:cytoplasm"/>
    <property type="evidence" value="ECO:0007669"/>
    <property type="project" value="TreeGrafter"/>
</dbReference>
<keyword evidence="3 5" id="KW-0040">ANK repeat</keyword>
<dbReference type="Pfam" id="PF12075">
    <property type="entry name" value="KN_motif"/>
    <property type="match status" value="1"/>
</dbReference>
<dbReference type="PROSITE" id="PS50088">
    <property type="entry name" value="ANK_REPEAT"/>
    <property type="match status" value="3"/>
</dbReference>
<proteinExistence type="predicted"/>
<dbReference type="Pfam" id="PF12796">
    <property type="entry name" value="Ank_2"/>
    <property type="match status" value="2"/>
</dbReference>
<sequence>MAYREEILHAELKSSPDGPSPSPQYQVQVRALSAGHYEAKEIINPKKDKCTCCPYGYHIDLDFLNFCENMSNGSTLRQLKQIKRNKKNLRKSMEFYLQQQETAGEVGLGALPPDIVHSSDASRILNIVEYESSATNKILEEIDSSVNATITSIDGMIDSTSTSSSSLHRIAKQMSYDSDDNYEMAPNASKFNTFPRKKAPQPDEASASFTGLGRTDSTSSISSMSTVSSEQCYPMSKSMQEYSTNFSSYSHSTTTTRNTTVTSSELAATMATYFPHQSQQDASPSHPTLSTDGQASTTISKASLEAIRESMAVSLQRMRELEEQVKTIPVLQVRISVLKEEKRLLMLQLKAKNNRLNQRSIGVSNTSIGTVDSSQKIQEQRTMSTKTSVEESSIEQQLHIKQQQLLQMQQQQEQVQVQHINLQKQPVYRTVQTVAVMKRPSLVSTGVGNHSVSKPYDLQPDLASAYFSKESQTTHSKIHTSEKETIVLKQFSNMLPQAHIVSQTTVSAVPQTTVSAVPQATVSAVPQPTVSTVQEVMLQSPKPLPRGPKPMSRTIGVGDGNVFDQTDSGLHIHEKELRTVIIGQAEAPIAKRNVGVECKVATRDVGISYVCDDDKPAMRTVGVGTDGADLSVMWNMEFKSEEIRTAIRQVLSRNVRSVGVNCQMRPMGRDVGVQYVWTKPLNVRSIGCGDYRIDDVPAAPKPRVRTRSVSCECKPLVSHRLCMTDKEWTIEQGTLTDSLNVEHRFTNTERVQLLNVGTITDSKKFQSDQCQTDLKIFMALDQVRNSSCNTDVAQLRTIGVNTQRRPLSTSNFDMDIFSIEEKTEYKTAQKVETYSERVVSHHSSDVVKAHTTRTVNGRQLTPERASVQQWNSSINLNSQPSFSTSSSATSSVRKTGSRSVTSSMETLSSGYNLDGGRGHLTSSTSHENLYSVSRKAPQFYTEEFSTRGGGINNSALLVTGKETHQMLASSLGRGLSLDSGQGSITSSTSRDSLGSELEKVTQVYTEGGSSNKGSIEFVTIQETEQVSDKPQDLSSMTREIGESGLEKSLITQTESFTPSSQKVSSDITVTTNTSENVEKAASDSSLPWDGSQKTVKSSMTKSLSEGSGSDLDMERSQVLREMAESAQKSMKTFSESCGSDYKSIGGKSIFTTTKGFVSRSGQDISPSDISTFTSESKLNGNRGQIIKNSQSETQTVSQVCDSEMEYPQEYTVSSQTVTISHAAVPAEQPIKNMASMSISAGTNSQVAESVDTDKNSLRFTSGFDSAVNSNQKKEMVTDLDAVDSSLGEFQMKGDKILSSSNLSLQPSSESFQLSSKGITIDDAQGKQDTTWVTVSVLPEKISETSDGMSIQKTTYESSRNDSLRNISSFLPKVSLREDERSSTPYHRSTAVTMESALGPIVSTSEIMRLEPESSAKVTKVYSKRTLVSNDSLPIHLETGTSETTNTATSSSSSISSTNAGMEDIVISSESGDIDSQAKVLREELDSLAQDLQVRRNRGVSGSNNGQSSLEFSQQHVTGENGASSYSYLMQQTITSSSSAGSLGLGHDSDNAGGVSFENKHAMSYGNLNNETHYQLKSCMKRSKSEPGVKKEISFADSVQGGSETSSSDESSDSDSSDSDSGSSSSSFEEGSYDGRQGNIIYSCKDDEAIAQGIPGAKMFDQNIRETYELSEDMQLACQVLNMYLEDSTQVQSKQLNTSLNIIQQDWFRVSSHKLSNPHQVEDYLSCFNEIDKKLLKHIVNMFDANGNCTIHYAVSHSNFEIVNLLLDTGVCDVDKKNKAGYSAIMLASLAYVQTEEHQDVVRRLFSLGNVNARASEAGQTALMLCVSHGRDDMVKMLLEAGADVNCQDEDGSTALMCACEHGHGDIVKTLLAHPGCDATLTDNDGQNALAIAMETDHKDIGVVLYAHMNFSKQPVSSGLYWKRRTSSGSTSPSTPSTPH</sequence>
<evidence type="ECO:0000256" key="2">
    <source>
        <dbReference type="ARBA" id="ARBA00022737"/>
    </source>
</evidence>
<keyword evidence="2" id="KW-0677">Repeat</keyword>
<feature type="compositionally biased region" description="Polar residues" evidence="7">
    <location>
        <begin position="1091"/>
        <end position="1107"/>
    </location>
</feature>
<evidence type="ECO:0000313" key="9">
    <source>
        <dbReference type="Proteomes" id="UP000597762"/>
    </source>
</evidence>
<keyword evidence="4 6" id="KW-0175">Coiled coil</keyword>
<feature type="compositionally biased region" description="Low complexity" evidence="7">
    <location>
        <begin position="878"/>
        <end position="894"/>
    </location>
</feature>
<evidence type="ECO:0000256" key="6">
    <source>
        <dbReference type="SAM" id="Coils"/>
    </source>
</evidence>
<dbReference type="PROSITE" id="PS50297">
    <property type="entry name" value="ANK_REP_REGION"/>
    <property type="match status" value="2"/>
</dbReference>
<feature type="compositionally biased region" description="Low complexity" evidence="7">
    <location>
        <begin position="1618"/>
        <end position="1629"/>
    </location>
</feature>
<dbReference type="InterPro" id="IPR047184">
    <property type="entry name" value="KANK1-4"/>
</dbReference>
<evidence type="ECO:0000256" key="1">
    <source>
        <dbReference type="ARBA" id="ARBA00022553"/>
    </source>
</evidence>
<feature type="compositionally biased region" description="Low complexity" evidence="7">
    <location>
        <begin position="215"/>
        <end position="227"/>
    </location>
</feature>
<feature type="compositionally biased region" description="Low complexity" evidence="7">
    <location>
        <begin position="1437"/>
        <end position="1456"/>
    </location>
</feature>
<gene>
    <name evidence="8" type="ORF">SPHA_81187</name>
</gene>
<dbReference type="InterPro" id="IPR021939">
    <property type="entry name" value="KN_motif"/>
</dbReference>
<feature type="region of interest" description="Disordered" evidence="7">
    <location>
        <begin position="277"/>
        <end position="297"/>
    </location>
</feature>
<evidence type="ECO:0000256" key="3">
    <source>
        <dbReference type="ARBA" id="ARBA00023043"/>
    </source>
</evidence>
<accession>A0A812EXG8</accession>
<organism evidence="8 9">
    <name type="scientific">Acanthosepion pharaonis</name>
    <name type="common">Pharaoh cuttlefish</name>
    <name type="synonym">Sepia pharaonis</name>
    <dbReference type="NCBI Taxonomy" id="158019"/>
    <lineage>
        <taxon>Eukaryota</taxon>
        <taxon>Metazoa</taxon>
        <taxon>Spiralia</taxon>
        <taxon>Lophotrochozoa</taxon>
        <taxon>Mollusca</taxon>
        <taxon>Cephalopoda</taxon>
        <taxon>Coleoidea</taxon>
        <taxon>Decapodiformes</taxon>
        <taxon>Sepiida</taxon>
        <taxon>Sepiina</taxon>
        <taxon>Sepiidae</taxon>
        <taxon>Acanthosepion</taxon>
    </lineage>
</organism>
<feature type="repeat" description="ANK" evidence="5">
    <location>
        <begin position="1745"/>
        <end position="1770"/>
    </location>
</feature>
<evidence type="ECO:0000313" key="8">
    <source>
        <dbReference type="EMBL" id="CAE1332101.1"/>
    </source>
</evidence>
<feature type="repeat" description="ANK" evidence="5">
    <location>
        <begin position="1817"/>
        <end position="1849"/>
    </location>
</feature>
<name>A0A812EXG8_ACAPH</name>
<dbReference type="SUPFAM" id="SSF48403">
    <property type="entry name" value="Ankyrin repeat"/>
    <property type="match status" value="1"/>
</dbReference>
<feature type="region of interest" description="Disordered" evidence="7">
    <location>
        <begin position="876"/>
        <end position="926"/>
    </location>
</feature>
<feature type="repeat" description="ANK" evidence="5">
    <location>
        <begin position="1850"/>
        <end position="1883"/>
    </location>
</feature>
<dbReference type="InterPro" id="IPR002110">
    <property type="entry name" value="Ankyrin_rpt"/>
</dbReference>
<dbReference type="SMART" id="SM00248">
    <property type="entry name" value="ANK"/>
    <property type="match status" value="5"/>
</dbReference>
<dbReference type="GO" id="GO:0030837">
    <property type="term" value="P:negative regulation of actin filament polymerization"/>
    <property type="evidence" value="ECO:0007669"/>
    <property type="project" value="InterPro"/>
</dbReference>
<feature type="coiled-coil region" evidence="6">
    <location>
        <begin position="304"/>
        <end position="359"/>
    </location>
</feature>